<dbReference type="PANTHER" id="PTHR30069">
    <property type="entry name" value="TONB-DEPENDENT OUTER MEMBRANE RECEPTOR"/>
    <property type="match status" value="1"/>
</dbReference>
<gene>
    <name evidence="14" type="ORF">NE630_01520</name>
</gene>
<dbReference type="RefSeq" id="WP_051485054.1">
    <property type="nucleotide sequence ID" value="NZ_CATXDJ010000023.1"/>
</dbReference>
<keyword evidence="2 10" id="KW-0813">Transport</keyword>
<evidence type="ECO:0000256" key="9">
    <source>
        <dbReference type="ARBA" id="ARBA00023237"/>
    </source>
</evidence>
<dbReference type="InterPro" id="IPR012910">
    <property type="entry name" value="Plug_dom"/>
</dbReference>
<evidence type="ECO:0000256" key="7">
    <source>
        <dbReference type="ARBA" id="ARBA00023136"/>
    </source>
</evidence>
<keyword evidence="8 14" id="KW-0675">Receptor</keyword>
<dbReference type="GO" id="GO:0015344">
    <property type="term" value="F:siderophore uptake transmembrane transporter activity"/>
    <property type="evidence" value="ECO:0007669"/>
    <property type="project" value="TreeGrafter"/>
</dbReference>
<dbReference type="GO" id="GO:0009279">
    <property type="term" value="C:cell outer membrane"/>
    <property type="evidence" value="ECO:0007669"/>
    <property type="project" value="UniProtKB-SubCell"/>
</dbReference>
<feature type="domain" description="TonB-dependent receptor-like beta-barrel" evidence="12">
    <location>
        <begin position="218"/>
        <end position="591"/>
    </location>
</feature>
<dbReference type="CDD" id="cd01347">
    <property type="entry name" value="ligand_gated_channel"/>
    <property type="match status" value="1"/>
</dbReference>
<dbReference type="Pfam" id="PF00593">
    <property type="entry name" value="TonB_dep_Rec_b-barrel"/>
    <property type="match status" value="1"/>
</dbReference>
<dbReference type="PANTHER" id="PTHR30069:SF29">
    <property type="entry name" value="HEMOGLOBIN AND HEMOGLOBIN-HAPTOGLOBIN-BINDING PROTEIN 1-RELATED"/>
    <property type="match status" value="1"/>
</dbReference>
<dbReference type="Gene3D" id="2.170.130.10">
    <property type="entry name" value="TonB-dependent receptor, plug domain"/>
    <property type="match status" value="1"/>
</dbReference>
<evidence type="ECO:0000256" key="5">
    <source>
        <dbReference type="ARBA" id="ARBA00022729"/>
    </source>
</evidence>
<dbReference type="EMBL" id="JANFYT010000002">
    <property type="protein sequence ID" value="MCQ4813099.1"/>
    <property type="molecule type" value="Genomic_DNA"/>
</dbReference>
<dbReference type="InterPro" id="IPR039426">
    <property type="entry name" value="TonB-dep_rcpt-like"/>
</dbReference>
<comment type="subcellular location">
    <subcellularLocation>
        <location evidence="1 10">Cell outer membrane</location>
        <topology evidence="1 10">Multi-pass membrane protein</topology>
    </subcellularLocation>
</comment>
<keyword evidence="5" id="KW-0732">Signal</keyword>
<dbReference type="PROSITE" id="PS01156">
    <property type="entry name" value="TONB_DEPENDENT_REC_2"/>
    <property type="match status" value="1"/>
</dbReference>
<feature type="domain" description="TonB-dependent receptor plug" evidence="13">
    <location>
        <begin position="35"/>
        <end position="147"/>
    </location>
</feature>
<dbReference type="PROSITE" id="PS52016">
    <property type="entry name" value="TONB_DEPENDENT_REC_3"/>
    <property type="match status" value="1"/>
</dbReference>
<dbReference type="InterPro" id="IPR037066">
    <property type="entry name" value="Plug_dom_sf"/>
</dbReference>
<evidence type="ECO:0000313" key="15">
    <source>
        <dbReference type="Proteomes" id="UP001205919"/>
    </source>
</evidence>
<dbReference type="Pfam" id="PF07715">
    <property type="entry name" value="Plug"/>
    <property type="match status" value="1"/>
</dbReference>
<dbReference type="Proteomes" id="UP001205919">
    <property type="component" value="Unassembled WGS sequence"/>
</dbReference>
<keyword evidence="6 11" id="KW-0798">TonB box</keyword>
<dbReference type="InterPro" id="IPR000531">
    <property type="entry name" value="Beta-barrel_TonB"/>
</dbReference>
<dbReference type="SUPFAM" id="SSF56935">
    <property type="entry name" value="Porins"/>
    <property type="match status" value="1"/>
</dbReference>
<dbReference type="InterPro" id="IPR036942">
    <property type="entry name" value="Beta-barrel_TonB_sf"/>
</dbReference>
<proteinExistence type="inferred from homology"/>
<name>A0AAW5K016_9BACT</name>
<evidence type="ECO:0000256" key="10">
    <source>
        <dbReference type="PROSITE-ProRule" id="PRU01360"/>
    </source>
</evidence>
<evidence type="ECO:0000259" key="12">
    <source>
        <dbReference type="Pfam" id="PF00593"/>
    </source>
</evidence>
<protein>
    <submittedName>
        <fullName evidence="14">TonB-dependent receptor</fullName>
    </submittedName>
</protein>
<keyword evidence="7 10" id="KW-0472">Membrane</keyword>
<dbReference type="AlphaFoldDB" id="A0AAW5K016"/>
<evidence type="ECO:0000313" key="14">
    <source>
        <dbReference type="EMBL" id="MCQ4813099.1"/>
    </source>
</evidence>
<comment type="similarity">
    <text evidence="10 11">Belongs to the TonB-dependent receptor family.</text>
</comment>
<reference evidence="14 15" key="1">
    <citation type="submission" date="2022-06" db="EMBL/GenBank/DDBJ databases">
        <title>Isolation of gut microbiota from human fecal samples.</title>
        <authorList>
            <person name="Pamer E.G."/>
            <person name="Barat B."/>
            <person name="Waligurski E."/>
            <person name="Medina S."/>
            <person name="Paddock L."/>
            <person name="Mostad J."/>
        </authorList>
    </citation>
    <scope>NUCLEOTIDE SEQUENCE [LARGE SCALE GENOMIC DNA]</scope>
    <source>
        <strain evidence="14 15">DFI.9.90</strain>
    </source>
</reference>
<evidence type="ECO:0000256" key="3">
    <source>
        <dbReference type="ARBA" id="ARBA00022452"/>
    </source>
</evidence>
<keyword evidence="4 10" id="KW-0812">Transmembrane</keyword>
<evidence type="ECO:0000259" key="13">
    <source>
        <dbReference type="Pfam" id="PF07715"/>
    </source>
</evidence>
<evidence type="ECO:0000256" key="4">
    <source>
        <dbReference type="ARBA" id="ARBA00022692"/>
    </source>
</evidence>
<dbReference type="GeneID" id="95756999"/>
<evidence type="ECO:0000256" key="8">
    <source>
        <dbReference type="ARBA" id="ARBA00023170"/>
    </source>
</evidence>
<keyword evidence="3 10" id="KW-1134">Transmembrane beta strand</keyword>
<keyword evidence="9 10" id="KW-0998">Cell outer membrane</keyword>
<dbReference type="Gene3D" id="2.40.170.20">
    <property type="entry name" value="TonB-dependent receptor, beta-barrel domain"/>
    <property type="match status" value="1"/>
</dbReference>
<dbReference type="InterPro" id="IPR010917">
    <property type="entry name" value="TonB_rcpt_CS"/>
</dbReference>
<accession>A0AAW5K016</accession>
<evidence type="ECO:0000256" key="11">
    <source>
        <dbReference type="RuleBase" id="RU003357"/>
    </source>
</evidence>
<evidence type="ECO:0000256" key="6">
    <source>
        <dbReference type="ARBA" id="ARBA00023077"/>
    </source>
</evidence>
<dbReference type="GO" id="GO:0044718">
    <property type="term" value="P:siderophore transmembrane transport"/>
    <property type="evidence" value="ECO:0007669"/>
    <property type="project" value="TreeGrafter"/>
</dbReference>
<sequence length="618" mass="69406">MFAAPSFAAGETKSADVADVAAVEVTGSRLADSIADVPAQTYVITRGEIDASGARDVQDVLARVPGINTLLNNASMAQSKGVTVRGLNSEVLLLVDGIPYMGADYGVGADLGSPFDLRSIALTDVERIEVVKGAGSAIYGSNAAGGVINVITRRSSDKSGGSITLSGGNREWFRGNIRGTVVLSNDFRVFAGYTRTQEGETKIRLADPSTGLYDKAKDYKGNDYSFGFTKGPWSFLGEVGDFKSVWDYTDVFYGGGTSENRQENKYRRFALNYADGANTGRLYYHKTEREVSDSSGVTNYEGDTFGATYNRRQEIGTLPFIFGMDFRREKAEYSNSGNPWGDNLPYENTRTEYAPYIETSIPIGEAAFDIGLRYEYWNVEDGEDAHELMPRFSLNWANKNGVLYYATAGRYFSMPSFYQMFYADAYGYWLPNPNLKPEKGWTYDIGVKDDTAKNPWSFNVFYMDMTDKINMNDSYTQYINVDEYRAWGAEGRYKWNFHENWSYTQGISYLHAEEKTGGSDWVRSNMPRWDISGILNFKKDPWSAELSAHYYGDRQLSKTASTYDDGDIFIVNASVAWKVDRTTLRLACVNLFDKEFYLNNSGYINPERRFILSATYEF</sequence>
<evidence type="ECO:0000256" key="2">
    <source>
        <dbReference type="ARBA" id="ARBA00022448"/>
    </source>
</evidence>
<organism evidence="14 15">
    <name type="scientific">Cloacibacillus evryensis</name>
    <dbReference type="NCBI Taxonomy" id="508460"/>
    <lineage>
        <taxon>Bacteria</taxon>
        <taxon>Thermotogati</taxon>
        <taxon>Synergistota</taxon>
        <taxon>Synergistia</taxon>
        <taxon>Synergistales</taxon>
        <taxon>Synergistaceae</taxon>
        <taxon>Cloacibacillus</taxon>
    </lineage>
</organism>
<keyword evidence="15" id="KW-1185">Reference proteome</keyword>
<comment type="caution">
    <text evidence="14">The sequence shown here is derived from an EMBL/GenBank/DDBJ whole genome shotgun (WGS) entry which is preliminary data.</text>
</comment>
<evidence type="ECO:0000256" key="1">
    <source>
        <dbReference type="ARBA" id="ARBA00004571"/>
    </source>
</evidence>